<protein>
    <submittedName>
        <fullName evidence="1">Hypothetical 16.7K protein</fullName>
    </submittedName>
</protein>
<evidence type="ECO:0000313" key="1">
    <source>
        <dbReference type="PIR" id="JQ1252"/>
    </source>
</evidence>
<accession>Q7LZW7</accession>
<sequence>MITSLTDSVGTPKPSRATCIFTISSDVAMLLEILCGLIFHRKSEDTWLYILVGSPRILGGGWSAGLPISKAMFVTCTFVCSLLSSAASCVRRLMFLASSAGVLEFISSSNCSCSRSRSISASLNLASSAVRAGGGGGGVGVDPLALPSLSPGAGLGGIVTKIQI</sequence>
<reference evidence="1" key="1">
    <citation type="journal article" date="1991" name="J. Gen. Virol.">
        <title>Nucleotide sequence and gene organization of the 3'-terminal region of chrysanthemum virus B genomic RNA.</title>
        <authorList>
            <person name="Levay K."/>
            <person name="Zavriev S."/>
        </authorList>
    </citation>
    <scope>NUCLEOTIDE SEQUENCE</scope>
</reference>
<organism evidence="1">
    <name type="scientific">Chrysanthemum virus B</name>
    <name type="common">CVB</name>
    <dbReference type="NCBI Taxonomy" id="12165"/>
    <lineage>
        <taxon>Viruses</taxon>
        <taxon>Riboviria</taxon>
        <taxon>Orthornavirae</taxon>
        <taxon>Kitrinoviricota</taxon>
        <taxon>Alsuviricetes</taxon>
        <taxon>Tymovirales</taxon>
        <taxon>Betaflexiviridae</taxon>
        <taxon>Quinvirinae</taxon>
        <taxon>Carlavirus</taxon>
        <taxon>Carlavirus betachrysanthemi</taxon>
    </lineage>
</organism>
<proteinExistence type="predicted"/>
<organismHost>
    <name type="scientific">Chrysanthemum morifolium</name>
    <name type="common">Florist's daisy</name>
    <name type="synonym">Dendranthema grandiflorum</name>
    <dbReference type="NCBI Taxonomy" id="41568"/>
</organismHost>
<dbReference type="PIR" id="JQ1252">
    <property type="entry name" value="JQ1252"/>
</dbReference>
<organismHost>
    <name type="scientific">Gynura</name>
    <dbReference type="NCBI Taxonomy" id="109564"/>
</organismHost>
<name>Q7LZW7_CVB</name>